<dbReference type="PANTHER" id="PTHR35357">
    <property type="entry name" value="OS02G0537100 PROTEIN"/>
    <property type="match status" value="1"/>
</dbReference>
<feature type="domain" description="Pectinesterase inhibitor" evidence="5">
    <location>
        <begin position="28"/>
        <end position="169"/>
    </location>
</feature>
<feature type="signal peptide" evidence="4">
    <location>
        <begin position="1"/>
        <end position="25"/>
    </location>
</feature>
<comment type="similarity">
    <text evidence="3">Belongs to the PMEI family.</text>
</comment>
<dbReference type="SMART" id="SM00856">
    <property type="entry name" value="PMEI"/>
    <property type="match status" value="1"/>
</dbReference>
<sequence length="176" mass="19292">MSPSHCFLLSILLLLFSILHTPSEASSSPTELVVKICKRTSNYSFCVESLYSDSHTSNADQYTLAFTAVRLAYVFANSTRAHISQLLKNDSQHRKPLQRCILGYDQAVSALEKAYNDLNSETFFELADFADQAAASANDCEAAFQGNPSPPLGNRNKDLKGLCEICGIIGKLFTGQ</sequence>
<dbReference type="GO" id="GO:0004857">
    <property type="term" value="F:enzyme inhibitor activity"/>
    <property type="evidence" value="ECO:0007669"/>
    <property type="project" value="InterPro"/>
</dbReference>
<accession>A0A2C9VCJ1</accession>
<dbReference type="Pfam" id="PF04043">
    <property type="entry name" value="PMEI"/>
    <property type="match status" value="1"/>
</dbReference>
<dbReference type="Gene3D" id="1.20.140.40">
    <property type="entry name" value="Invertase/pectin methylesterase inhibitor family protein"/>
    <property type="match status" value="1"/>
</dbReference>
<organism evidence="6 7">
    <name type="scientific">Manihot esculenta</name>
    <name type="common">Cassava</name>
    <name type="synonym">Jatropha manihot</name>
    <dbReference type="NCBI Taxonomy" id="3983"/>
    <lineage>
        <taxon>Eukaryota</taxon>
        <taxon>Viridiplantae</taxon>
        <taxon>Streptophyta</taxon>
        <taxon>Embryophyta</taxon>
        <taxon>Tracheophyta</taxon>
        <taxon>Spermatophyta</taxon>
        <taxon>Magnoliopsida</taxon>
        <taxon>eudicotyledons</taxon>
        <taxon>Gunneridae</taxon>
        <taxon>Pentapetalae</taxon>
        <taxon>rosids</taxon>
        <taxon>fabids</taxon>
        <taxon>Malpighiales</taxon>
        <taxon>Euphorbiaceae</taxon>
        <taxon>Crotonoideae</taxon>
        <taxon>Manihoteae</taxon>
        <taxon>Manihot</taxon>
    </lineage>
</organism>
<name>A0A2C9VCJ1_MANES</name>
<proteinExistence type="inferred from homology"/>
<dbReference type="PANTHER" id="PTHR35357:SF8">
    <property type="entry name" value="OS01G0111000 PROTEIN"/>
    <property type="match status" value="1"/>
</dbReference>
<evidence type="ECO:0000256" key="3">
    <source>
        <dbReference type="ARBA" id="ARBA00038471"/>
    </source>
</evidence>
<dbReference type="Proteomes" id="UP000091857">
    <property type="component" value="Chromosome 8"/>
</dbReference>
<evidence type="ECO:0000313" key="6">
    <source>
        <dbReference type="EMBL" id="OAY42778.1"/>
    </source>
</evidence>
<dbReference type="InterPro" id="IPR035513">
    <property type="entry name" value="Invertase/methylesterase_inhib"/>
</dbReference>
<evidence type="ECO:0000259" key="5">
    <source>
        <dbReference type="SMART" id="SM00856"/>
    </source>
</evidence>
<evidence type="ECO:0000256" key="1">
    <source>
        <dbReference type="ARBA" id="ARBA00022729"/>
    </source>
</evidence>
<protein>
    <recommendedName>
        <fullName evidence="5">Pectinesterase inhibitor domain-containing protein</fullName>
    </recommendedName>
</protein>
<dbReference type="AlphaFoldDB" id="A0A2C9VCJ1"/>
<evidence type="ECO:0000313" key="7">
    <source>
        <dbReference type="Proteomes" id="UP000091857"/>
    </source>
</evidence>
<feature type="chain" id="PRO_5012564704" description="Pectinesterase inhibitor domain-containing protein" evidence="4">
    <location>
        <begin position="26"/>
        <end position="176"/>
    </location>
</feature>
<comment type="caution">
    <text evidence="6">The sequence shown here is derived from an EMBL/GenBank/DDBJ whole genome shotgun (WGS) entry which is preliminary data.</text>
</comment>
<dbReference type="OrthoDB" id="1899876at2759"/>
<dbReference type="Gramene" id="Manes.08G015200.1.v8.1">
    <property type="protein sequence ID" value="Manes.08G015200.1.v8.1.CDS.1"/>
    <property type="gene ID" value="Manes.08G015200.v8.1"/>
</dbReference>
<reference evidence="7" key="1">
    <citation type="journal article" date="2016" name="Nat. Biotechnol.">
        <title>Sequencing wild and cultivated cassava and related species reveals extensive interspecific hybridization and genetic diversity.</title>
        <authorList>
            <person name="Bredeson J.V."/>
            <person name="Lyons J.B."/>
            <person name="Prochnik S.E."/>
            <person name="Wu G.A."/>
            <person name="Ha C.M."/>
            <person name="Edsinger-Gonzales E."/>
            <person name="Grimwood J."/>
            <person name="Schmutz J."/>
            <person name="Rabbi I.Y."/>
            <person name="Egesi C."/>
            <person name="Nauluvula P."/>
            <person name="Lebot V."/>
            <person name="Ndunguru J."/>
            <person name="Mkamilo G."/>
            <person name="Bart R.S."/>
            <person name="Setter T.L."/>
            <person name="Gleadow R.M."/>
            <person name="Kulakow P."/>
            <person name="Ferguson M.E."/>
            <person name="Rounsley S."/>
            <person name="Rokhsar D.S."/>
        </authorList>
    </citation>
    <scope>NUCLEOTIDE SEQUENCE [LARGE SCALE GENOMIC DNA]</scope>
    <source>
        <strain evidence="7">cv. AM560-2</strain>
    </source>
</reference>
<keyword evidence="7" id="KW-1185">Reference proteome</keyword>
<dbReference type="STRING" id="3983.A0A2C9VCJ1"/>
<dbReference type="CDD" id="cd14859">
    <property type="entry name" value="PMEI_like"/>
    <property type="match status" value="1"/>
</dbReference>
<evidence type="ECO:0000256" key="4">
    <source>
        <dbReference type="SAM" id="SignalP"/>
    </source>
</evidence>
<dbReference type="SUPFAM" id="SSF101148">
    <property type="entry name" value="Plant invertase/pectin methylesterase inhibitor"/>
    <property type="match status" value="1"/>
</dbReference>
<keyword evidence="1 4" id="KW-0732">Signal</keyword>
<dbReference type="EMBL" id="CM004394">
    <property type="protein sequence ID" value="OAY42778.1"/>
    <property type="molecule type" value="Genomic_DNA"/>
</dbReference>
<dbReference type="NCBIfam" id="TIGR01614">
    <property type="entry name" value="PME_inhib"/>
    <property type="match status" value="1"/>
</dbReference>
<gene>
    <name evidence="6" type="ORF">MANES_08G015200v8</name>
</gene>
<keyword evidence="2" id="KW-1015">Disulfide bond</keyword>
<evidence type="ECO:0000256" key="2">
    <source>
        <dbReference type="ARBA" id="ARBA00023157"/>
    </source>
</evidence>
<dbReference type="InterPro" id="IPR006501">
    <property type="entry name" value="Pectinesterase_inhib_dom"/>
</dbReference>